<dbReference type="EMBL" id="BTRK01000006">
    <property type="protein sequence ID" value="GMR59158.1"/>
    <property type="molecule type" value="Genomic_DNA"/>
</dbReference>
<evidence type="ECO:0000313" key="2">
    <source>
        <dbReference type="Proteomes" id="UP001328107"/>
    </source>
</evidence>
<name>A0AAN5IAT4_9BILA</name>
<sequence length="188" mass="21342">MPILTAKVDQILESIDASSPERYRIMRLLEECQWNERAIMEYRMHQVRAAASELARRKIIDEFEEGECLIIWDFSMKILPCEANEKQSNFYAKKGVSMHAAYAIAKLGGQLYCHTFSHFAQDLVQNAIAVVGIAFHVLTMLKENGVKSVFLRSDTAAYYRCSSVISTIYVLAQKIGIVVNGYVFSESQ</sequence>
<evidence type="ECO:0000313" key="1">
    <source>
        <dbReference type="EMBL" id="GMR59158.1"/>
    </source>
</evidence>
<comment type="caution">
    <text evidence="1">The sequence shown here is derived from an EMBL/GenBank/DDBJ whole genome shotgun (WGS) entry which is preliminary data.</text>
</comment>
<feature type="non-terminal residue" evidence="1">
    <location>
        <position position="188"/>
    </location>
</feature>
<keyword evidence="2" id="KW-1185">Reference proteome</keyword>
<organism evidence="1 2">
    <name type="scientific">Pristionchus mayeri</name>
    <dbReference type="NCBI Taxonomy" id="1317129"/>
    <lineage>
        <taxon>Eukaryota</taxon>
        <taxon>Metazoa</taxon>
        <taxon>Ecdysozoa</taxon>
        <taxon>Nematoda</taxon>
        <taxon>Chromadorea</taxon>
        <taxon>Rhabditida</taxon>
        <taxon>Rhabditina</taxon>
        <taxon>Diplogasteromorpha</taxon>
        <taxon>Diplogasteroidea</taxon>
        <taxon>Neodiplogasteridae</taxon>
        <taxon>Pristionchus</taxon>
    </lineage>
</organism>
<protein>
    <submittedName>
        <fullName evidence="1">Uncharacterized protein</fullName>
    </submittedName>
</protein>
<accession>A0AAN5IAT4</accession>
<reference evidence="2" key="1">
    <citation type="submission" date="2022-10" db="EMBL/GenBank/DDBJ databases">
        <title>Genome assembly of Pristionchus species.</title>
        <authorList>
            <person name="Yoshida K."/>
            <person name="Sommer R.J."/>
        </authorList>
    </citation>
    <scope>NUCLEOTIDE SEQUENCE [LARGE SCALE GENOMIC DNA]</scope>
    <source>
        <strain evidence="2">RS5460</strain>
    </source>
</reference>
<gene>
    <name evidence="1" type="ORF">PMAYCL1PPCAC_29353</name>
</gene>
<proteinExistence type="predicted"/>
<dbReference type="Proteomes" id="UP001328107">
    <property type="component" value="Unassembled WGS sequence"/>
</dbReference>
<dbReference type="AlphaFoldDB" id="A0AAN5IAT4"/>